<evidence type="ECO:0000313" key="7">
    <source>
        <dbReference type="Proteomes" id="UP000749740"/>
    </source>
</evidence>
<dbReference type="EC" id="3.1.1.61" evidence="2"/>
<comment type="caution">
    <text evidence="5">The sequence shown here is derived from an EMBL/GenBank/DDBJ whole genome shotgun (WGS) entry which is preliminary data.</text>
</comment>
<sequence>MILSGALKDGTLGLKFLKEAGGIALVQDPAEASFPDMPENAAMHDGEIDLIGPIETLAEFICEQVGLQPLSLSAPPG</sequence>
<organism evidence="5 7">
    <name type="scientific">Rhizobium lentis</name>
    <dbReference type="NCBI Taxonomy" id="1138194"/>
    <lineage>
        <taxon>Bacteria</taxon>
        <taxon>Pseudomonadati</taxon>
        <taxon>Pseudomonadota</taxon>
        <taxon>Alphaproteobacteria</taxon>
        <taxon>Hyphomicrobiales</taxon>
        <taxon>Rhizobiaceae</taxon>
        <taxon>Rhizobium/Agrobacterium group</taxon>
        <taxon>Rhizobium</taxon>
    </lineage>
</organism>
<evidence type="ECO:0000259" key="4">
    <source>
        <dbReference type="Pfam" id="PF01339"/>
    </source>
</evidence>
<dbReference type="EMBL" id="JABDYF010000001">
    <property type="protein sequence ID" value="MBX5088102.1"/>
    <property type="molecule type" value="Genomic_DNA"/>
</dbReference>
<accession>A0A9Q3MFH4</accession>
<dbReference type="EMBL" id="JABDYC010000010">
    <property type="protein sequence ID" value="MBX5025765.1"/>
    <property type="molecule type" value="Genomic_DNA"/>
</dbReference>
<dbReference type="GO" id="GO:0000156">
    <property type="term" value="F:phosphorelay response regulator activity"/>
    <property type="evidence" value="ECO:0007669"/>
    <property type="project" value="InterPro"/>
</dbReference>
<keyword evidence="8" id="KW-1185">Reference proteome</keyword>
<dbReference type="Proteomes" id="UP000770629">
    <property type="component" value="Unassembled WGS sequence"/>
</dbReference>
<dbReference type="AlphaFoldDB" id="A0A9Q3MFH4"/>
<proteinExistence type="predicted"/>
<dbReference type="SUPFAM" id="SSF52738">
    <property type="entry name" value="Methylesterase CheB, C-terminal domain"/>
    <property type="match status" value="1"/>
</dbReference>
<dbReference type="Proteomes" id="UP000749740">
    <property type="component" value="Unassembled WGS sequence"/>
</dbReference>
<dbReference type="PANTHER" id="PTHR42872">
    <property type="entry name" value="PROTEIN-GLUTAMATE METHYLESTERASE/PROTEIN-GLUTAMINE GLUTAMINASE"/>
    <property type="match status" value="1"/>
</dbReference>
<dbReference type="GO" id="GO:0008984">
    <property type="term" value="F:protein-glutamate methylesterase activity"/>
    <property type="evidence" value="ECO:0007669"/>
    <property type="project" value="UniProtKB-EC"/>
</dbReference>
<comment type="catalytic activity">
    <reaction evidence="3">
        <text>[protein]-L-glutamate 5-O-methyl ester + H2O = L-glutamyl-[protein] + methanol + H(+)</text>
        <dbReference type="Rhea" id="RHEA:23236"/>
        <dbReference type="Rhea" id="RHEA-COMP:10208"/>
        <dbReference type="Rhea" id="RHEA-COMP:10311"/>
        <dbReference type="ChEBI" id="CHEBI:15377"/>
        <dbReference type="ChEBI" id="CHEBI:15378"/>
        <dbReference type="ChEBI" id="CHEBI:17790"/>
        <dbReference type="ChEBI" id="CHEBI:29973"/>
        <dbReference type="ChEBI" id="CHEBI:82795"/>
        <dbReference type="EC" id="3.1.1.61"/>
    </reaction>
</comment>
<dbReference type="PANTHER" id="PTHR42872:SF6">
    <property type="entry name" value="PROTEIN-GLUTAMATE METHYLESTERASE_PROTEIN-GLUTAMINE GLUTAMINASE"/>
    <property type="match status" value="1"/>
</dbReference>
<evidence type="ECO:0000256" key="2">
    <source>
        <dbReference type="ARBA" id="ARBA00039140"/>
    </source>
</evidence>
<dbReference type="Gene3D" id="3.40.50.180">
    <property type="entry name" value="Methylesterase CheB, C-terminal domain"/>
    <property type="match status" value="1"/>
</dbReference>
<dbReference type="GO" id="GO:0005737">
    <property type="term" value="C:cytoplasm"/>
    <property type="evidence" value="ECO:0007669"/>
    <property type="project" value="InterPro"/>
</dbReference>
<evidence type="ECO:0000313" key="8">
    <source>
        <dbReference type="Proteomes" id="UP000770629"/>
    </source>
</evidence>
<dbReference type="InterPro" id="IPR000673">
    <property type="entry name" value="Sig_transdc_resp-reg_Me-estase"/>
</dbReference>
<evidence type="ECO:0000313" key="5">
    <source>
        <dbReference type="EMBL" id="MBX5025765.1"/>
    </source>
</evidence>
<protein>
    <recommendedName>
        <fullName evidence="2">protein-glutamate methylesterase</fullName>
        <ecNumber evidence="2">3.1.1.61</ecNumber>
    </recommendedName>
</protein>
<evidence type="ECO:0000256" key="3">
    <source>
        <dbReference type="ARBA" id="ARBA00048267"/>
    </source>
</evidence>
<feature type="domain" description="CheB-type methylesterase" evidence="4">
    <location>
        <begin position="1"/>
        <end position="61"/>
    </location>
</feature>
<dbReference type="Pfam" id="PF01339">
    <property type="entry name" value="CheB_methylest"/>
    <property type="match status" value="1"/>
</dbReference>
<name>A0A9Q3MFH4_9HYPH</name>
<dbReference type="GO" id="GO:0006935">
    <property type="term" value="P:chemotaxis"/>
    <property type="evidence" value="ECO:0007669"/>
    <property type="project" value="InterPro"/>
</dbReference>
<evidence type="ECO:0000256" key="1">
    <source>
        <dbReference type="ARBA" id="ARBA00022801"/>
    </source>
</evidence>
<dbReference type="InterPro" id="IPR035909">
    <property type="entry name" value="CheB_C"/>
</dbReference>
<keyword evidence="1" id="KW-0378">Hydrolase</keyword>
<gene>
    <name evidence="6" type="ORF">HJB60_02780</name>
    <name evidence="5" type="ORF">HJB63_24910</name>
</gene>
<reference evidence="5 8" key="1">
    <citation type="submission" date="2020-04" db="EMBL/GenBank/DDBJ databases">
        <title>Global-level population genomics: horizontal gene transfer, symbiosis and evolution in Rhizobia.</title>
        <authorList>
            <person name="Gai Y."/>
        </authorList>
    </citation>
    <scope>NUCLEOTIDE SEQUENCE</scope>
    <source>
        <strain evidence="6 8">BLR33</strain>
        <strain evidence="5">BLR57</strain>
    </source>
</reference>
<evidence type="ECO:0000313" key="6">
    <source>
        <dbReference type="EMBL" id="MBX5088102.1"/>
    </source>
</evidence>